<reference evidence="3 4" key="1">
    <citation type="submission" date="2024-11" db="EMBL/GenBank/DDBJ databases">
        <title>Chromosome-level genome assembly of the freshwater bivalve Anodonta woodiana.</title>
        <authorList>
            <person name="Chen X."/>
        </authorList>
    </citation>
    <scope>NUCLEOTIDE SEQUENCE [LARGE SCALE GENOMIC DNA]</scope>
    <source>
        <strain evidence="3">MN2024</strain>
        <tissue evidence="3">Gills</tissue>
    </source>
</reference>
<evidence type="ECO:0000313" key="3">
    <source>
        <dbReference type="EMBL" id="KAL3874802.1"/>
    </source>
</evidence>
<evidence type="ECO:0000256" key="1">
    <source>
        <dbReference type="SAM" id="MobiDB-lite"/>
    </source>
</evidence>
<feature type="compositionally biased region" description="Polar residues" evidence="1">
    <location>
        <begin position="26"/>
        <end position="39"/>
    </location>
</feature>
<proteinExistence type="predicted"/>
<evidence type="ECO:0000313" key="4">
    <source>
        <dbReference type="Proteomes" id="UP001634394"/>
    </source>
</evidence>
<name>A0ABD3WLG1_SINWO</name>
<feature type="region of interest" description="Disordered" evidence="1">
    <location>
        <begin position="1"/>
        <end position="93"/>
    </location>
</feature>
<feature type="compositionally biased region" description="Low complexity" evidence="1">
    <location>
        <begin position="40"/>
        <end position="49"/>
    </location>
</feature>
<feature type="compositionally biased region" description="Basic and acidic residues" evidence="1">
    <location>
        <begin position="80"/>
        <end position="89"/>
    </location>
</feature>
<dbReference type="SUPFAM" id="SSF54001">
    <property type="entry name" value="Cysteine proteinases"/>
    <property type="match status" value="1"/>
</dbReference>
<gene>
    <name evidence="3" type="ORF">ACJMK2_037771</name>
</gene>
<dbReference type="AlphaFoldDB" id="A0ABD3WLG1"/>
<dbReference type="InterPro" id="IPR038765">
    <property type="entry name" value="Papain-like_cys_pep_sf"/>
</dbReference>
<accession>A0ABD3WLG1</accession>
<keyword evidence="2" id="KW-0812">Transmembrane</keyword>
<organism evidence="3 4">
    <name type="scientific">Sinanodonta woodiana</name>
    <name type="common">Chinese pond mussel</name>
    <name type="synonym">Anodonta woodiana</name>
    <dbReference type="NCBI Taxonomy" id="1069815"/>
    <lineage>
        <taxon>Eukaryota</taxon>
        <taxon>Metazoa</taxon>
        <taxon>Spiralia</taxon>
        <taxon>Lophotrochozoa</taxon>
        <taxon>Mollusca</taxon>
        <taxon>Bivalvia</taxon>
        <taxon>Autobranchia</taxon>
        <taxon>Heteroconchia</taxon>
        <taxon>Palaeoheterodonta</taxon>
        <taxon>Unionida</taxon>
        <taxon>Unionoidea</taxon>
        <taxon>Unionidae</taxon>
        <taxon>Unioninae</taxon>
        <taxon>Sinanodonta</taxon>
    </lineage>
</organism>
<sequence>MAYTGRNSYERGYNPVPPPPRGRGAGSSTGYANESLNLHTTQTPPTLTPGHATAPTYNGPSMPLATDKISPVSPSSRSPRYKDTTDAHNRFHRGSSTFDQIRMDCLRKGIMYEDIDFPANDQSLYYSRNPPVKFEWKRPTVIIIFFAFHIYKFLFFCLYWQ</sequence>
<dbReference type="Proteomes" id="UP001634394">
    <property type="component" value="Unassembled WGS sequence"/>
</dbReference>
<dbReference type="EMBL" id="JBJQND010000006">
    <property type="protein sequence ID" value="KAL3874802.1"/>
    <property type="molecule type" value="Genomic_DNA"/>
</dbReference>
<keyword evidence="2" id="KW-0472">Membrane</keyword>
<comment type="caution">
    <text evidence="3">The sequence shown here is derived from an EMBL/GenBank/DDBJ whole genome shotgun (WGS) entry which is preliminary data.</text>
</comment>
<feature type="transmembrane region" description="Helical" evidence="2">
    <location>
        <begin position="141"/>
        <end position="160"/>
    </location>
</feature>
<keyword evidence="4" id="KW-1185">Reference proteome</keyword>
<protein>
    <recommendedName>
        <fullName evidence="5">Calpain catalytic domain-containing protein</fullName>
    </recommendedName>
</protein>
<evidence type="ECO:0000256" key="2">
    <source>
        <dbReference type="SAM" id="Phobius"/>
    </source>
</evidence>
<keyword evidence="2" id="KW-1133">Transmembrane helix</keyword>
<evidence type="ECO:0008006" key="5">
    <source>
        <dbReference type="Google" id="ProtNLM"/>
    </source>
</evidence>